<dbReference type="SFLD" id="SFLDS00003">
    <property type="entry name" value="Haloacid_Dehalogenase"/>
    <property type="match status" value="1"/>
</dbReference>
<dbReference type="PANTHER" id="PTHR43434:SF1">
    <property type="entry name" value="PHOSPHOGLYCOLATE PHOSPHATASE"/>
    <property type="match status" value="1"/>
</dbReference>
<dbReference type="Gene3D" id="1.10.150.240">
    <property type="entry name" value="Putative phosphatase, domain 2"/>
    <property type="match status" value="1"/>
</dbReference>
<name>A0ABT9QP14_9ACTN</name>
<comment type="caution">
    <text evidence="1">The sequence shown here is derived from an EMBL/GenBank/DDBJ whole genome shotgun (WGS) entry which is preliminary data.</text>
</comment>
<dbReference type="InterPro" id="IPR041492">
    <property type="entry name" value="HAD_2"/>
</dbReference>
<dbReference type="SUPFAM" id="SSF56784">
    <property type="entry name" value="HAD-like"/>
    <property type="match status" value="1"/>
</dbReference>
<evidence type="ECO:0000313" key="1">
    <source>
        <dbReference type="EMBL" id="MDP9848135.1"/>
    </source>
</evidence>
<keyword evidence="2" id="KW-1185">Reference proteome</keyword>
<dbReference type="Proteomes" id="UP001225356">
    <property type="component" value="Unassembled WGS sequence"/>
</dbReference>
<dbReference type="InterPro" id="IPR050155">
    <property type="entry name" value="HAD-like_hydrolase_sf"/>
</dbReference>
<dbReference type="PANTHER" id="PTHR43434">
    <property type="entry name" value="PHOSPHOGLYCOLATE PHOSPHATASE"/>
    <property type="match status" value="1"/>
</dbReference>
<dbReference type="Gene3D" id="3.40.50.1000">
    <property type="entry name" value="HAD superfamily/HAD-like"/>
    <property type="match status" value="1"/>
</dbReference>
<protein>
    <submittedName>
        <fullName evidence="1">Phosphoglycolate phosphatase-like HAD superfamily hydrolase</fullName>
    </submittedName>
</protein>
<proteinExistence type="predicted"/>
<dbReference type="InterPro" id="IPR023214">
    <property type="entry name" value="HAD_sf"/>
</dbReference>
<dbReference type="EMBL" id="JAUSQU010000001">
    <property type="protein sequence ID" value="MDP9848135.1"/>
    <property type="molecule type" value="Genomic_DNA"/>
</dbReference>
<evidence type="ECO:0000313" key="2">
    <source>
        <dbReference type="Proteomes" id="UP001225356"/>
    </source>
</evidence>
<dbReference type="InterPro" id="IPR023198">
    <property type="entry name" value="PGP-like_dom2"/>
</dbReference>
<dbReference type="Pfam" id="PF13419">
    <property type="entry name" value="HAD_2"/>
    <property type="match status" value="1"/>
</dbReference>
<accession>A0ABT9QP14</accession>
<sequence>MANWMILSISLGRRMIASLGCVQFQLDSPTIPSSGRTGSRASESRYLYAVIRAVAIDVDDTLCLTEAVCFELENEVLARIGREPMLRAVHMSTWGQPLLDAMSQRSPGVNLESFTAVYQVALREYVADGRLDVVAPENLQALDKLAIAGRSIMLLTSRTEAEVEHLLAPDHVLADRLTAVYHGGNMRFSKPDARAFDELLAAAGLQPGQCLYVGDSPSDAQAANGAGLRFIACLQSGVRQRDDFDAYHVDAFIDVFPDVVDAVAHLESSHIQG</sequence>
<reference evidence="1 2" key="1">
    <citation type="submission" date="2023-07" db="EMBL/GenBank/DDBJ databases">
        <title>Sequencing the genomes of 1000 actinobacteria strains.</title>
        <authorList>
            <person name="Klenk H.-P."/>
        </authorList>
    </citation>
    <scope>NUCLEOTIDE SEQUENCE [LARGE SCALE GENOMIC DNA]</scope>
    <source>
        <strain evidence="1 2">DSM 46740</strain>
    </source>
</reference>
<gene>
    <name evidence="1" type="ORF">J2853_007346</name>
</gene>
<dbReference type="RefSeq" id="WP_307565229.1">
    <property type="nucleotide sequence ID" value="NZ_JAUSQU010000001.1"/>
</dbReference>
<organism evidence="1 2">
    <name type="scientific">Streptosporangium lutulentum</name>
    <dbReference type="NCBI Taxonomy" id="1461250"/>
    <lineage>
        <taxon>Bacteria</taxon>
        <taxon>Bacillati</taxon>
        <taxon>Actinomycetota</taxon>
        <taxon>Actinomycetes</taxon>
        <taxon>Streptosporangiales</taxon>
        <taxon>Streptosporangiaceae</taxon>
        <taxon>Streptosporangium</taxon>
    </lineage>
</organism>
<dbReference type="InterPro" id="IPR036412">
    <property type="entry name" value="HAD-like_sf"/>
</dbReference>
<dbReference type="SFLD" id="SFLDG01129">
    <property type="entry name" value="C1.5:_HAD__Beta-PGM__Phosphata"/>
    <property type="match status" value="1"/>
</dbReference>